<evidence type="ECO:0000313" key="2">
    <source>
        <dbReference type="Proteomes" id="UP000626844"/>
    </source>
</evidence>
<dbReference type="RefSeq" id="WP_191156695.1">
    <property type="nucleotide sequence ID" value="NZ_JACXAI010000005.1"/>
</dbReference>
<protein>
    <submittedName>
        <fullName evidence="1">Uncharacterized protein</fullName>
    </submittedName>
</protein>
<keyword evidence="2" id="KW-1185">Reference proteome</keyword>
<dbReference type="AlphaFoldDB" id="A0A926RVJ6"/>
<name>A0A926RVJ6_9BACI</name>
<evidence type="ECO:0000313" key="1">
    <source>
        <dbReference type="EMBL" id="MBD1379758.1"/>
    </source>
</evidence>
<proteinExistence type="predicted"/>
<gene>
    <name evidence="1" type="ORF">IC621_05895</name>
</gene>
<organism evidence="1 2">
    <name type="scientific">Metabacillus arenae</name>
    <dbReference type="NCBI Taxonomy" id="2771434"/>
    <lineage>
        <taxon>Bacteria</taxon>
        <taxon>Bacillati</taxon>
        <taxon>Bacillota</taxon>
        <taxon>Bacilli</taxon>
        <taxon>Bacillales</taxon>
        <taxon>Bacillaceae</taxon>
        <taxon>Metabacillus</taxon>
    </lineage>
</organism>
<sequence>MEKQIEELYDEIYEQIARQHEKVLELAAEQAKEQFVLSTKEEEKLVRMELALQISKDILENMMMPGTTMTIMHPKGSLTIDLHENK</sequence>
<dbReference type="Proteomes" id="UP000626844">
    <property type="component" value="Unassembled WGS sequence"/>
</dbReference>
<reference evidence="1" key="1">
    <citation type="submission" date="2020-09" db="EMBL/GenBank/DDBJ databases">
        <title>A novel bacterium of genus Bacillus, isolated from South China Sea.</title>
        <authorList>
            <person name="Huang H."/>
            <person name="Mo K."/>
            <person name="Hu Y."/>
        </authorList>
    </citation>
    <scope>NUCLEOTIDE SEQUENCE</scope>
    <source>
        <strain evidence="1">IB182487</strain>
    </source>
</reference>
<comment type="caution">
    <text evidence="1">The sequence shown here is derived from an EMBL/GenBank/DDBJ whole genome shotgun (WGS) entry which is preliminary data.</text>
</comment>
<accession>A0A926RVJ6</accession>
<dbReference type="EMBL" id="JACXAI010000005">
    <property type="protein sequence ID" value="MBD1379758.1"/>
    <property type="molecule type" value="Genomic_DNA"/>
</dbReference>